<name>A0A7I8DUC5_9FIRM</name>
<evidence type="ECO:0000313" key="2">
    <source>
        <dbReference type="EMBL" id="BCJ99896.1"/>
    </source>
</evidence>
<dbReference type="SUPFAM" id="SSF56281">
    <property type="entry name" value="Metallo-hydrolase/oxidoreductase"/>
    <property type="match status" value="1"/>
</dbReference>
<dbReference type="RefSeq" id="WP_185255620.1">
    <property type="nucleotide sequence ID" value="NZ_AP023368.1"/>
</dbReference>
<dbReference type="EMBL" id="AP023368">
    <property type="protein sequence ID" value="BCJ99896.1"/>
    <property type="molecule type" value="Genomic_DNA"/>
</dbReference>
<dbReference type="SMART" id="SM00849">
    <property type="entry name" value="Lactamase_B"/>
    <property type="match status" value="1"/>
</dbReference>
<reference evidence="2 3" key="1">
    <citation type="submission" date="2020-08" db="EMBL/GenBank/DDBJ databases">
        <title>Draft genome sequencing of an Anaerocolumna strain isolated from anoxic soil subjected to BSD treatment.</title>
        <authorList>
            <person name="Uek A."/>
            <person name="Tonouchi A."/>
        </authorList>
    </citation>
    <scope>NUCLEOTIDE SEQUENCE [LARGE SCALE GENOMIC DNA]</scope>
    <source>
        <strain evidence="2 3">CTTW</strain>
    </source>
</reference>
<proteinExistence type="predicted"/>
<keyword evidence="2" id="KW-0378">Hydrolase</keyword>
<gene>
    <name evidence="2" type="ORF">bsdcttw_29370</name>
</gene>
<reference evidence="2 3" key="2">
    <citation type="submission" date="2020-08" db="EMBL/GenBank/DDBJ databases">
        <authorList>
            <person name="Ueki A."/>
            <person name="Tonouchi A."/>
        </authorList>
    </citation>
    <scope>NUCLEOTIDE SEQUENCE [LARGE SCALE GENOMIC DNA]</scope>
    <source>
        <strain evidence="2 3">CTTW</strain>
    </source>
</reference>
<evidence type="ECO:0000259" key="1">
    <source>
        <dbReference type="SMART" id="SM00849"/>
    </source>
</evidence>
<dbReference type="PANTHER" id="PTHR42951">
    <property type="entry name" value="METALLO-BETA-LACTAMASE DOMAIN-CONTAINING"/>
    <property type="match status" value="1"/>
</dbReference>
<dbReference type="InterPro" id="IPR001279">
    <property type="entry name" value="Metallo-B-lactamas"/>
</dbReference>
<organism evidence="2 3">
    <name type="scientific">Anaerocolumna chitinilytica</name>
    <dbReference type="NCBI Taxonomy" id="1727145"/>
    <lineage>
        <taxon>Bacteria</taxon>
        <taxon>Bacillati</taxon>
        <taxon>Bacillota</taxon>
        <taxon>Clostridia</taxon>
        <taxon>Lachnospirales</taxon>
        <taxon>Lachnospiraceae</taxon>
        <taxon>Anaerocolumna</taxon>
    </lineage>
</organism>
<dbReference type="InterPro" id="IPR036866">
    <property type="entry name" value="RibonucZ/Hydroxyglut_hydro"/>
</dbReference>
<dbReference type="Gene3D" id="3.60.15.10">
    <property type="entry name" value="Ribonuclease Z/Hydroxyacylglutathione hydrolase-like"/>
    <property type="match status" value="1"/>
</dbReference>
<dbReference type="InterPro" id="IPR050855">
    <property type="entry name" value="NDM-1-like"/>
</dbReference>
<accession>A0A7I8DUC5</accession>
<feature type="domain" description="Metallo-beta-lactamase" evidence="1">
    <location>
        <begin position="21"/>
        <end position="194"/>
    </location>
</feature>
<dbReference type="Proteomes" id="UP000515703">
    <property type="component" value="Chromosome"/>
</dbReference>
<evidence type="ECO:0000313" key="3">
    <source>
        <dbReference type="Proteomes" id="UP000515703"/>
    </source>
</evidence>
<dbReference type="Pfam" id="PF00753">
    <property type="entry name" value="Lactamase_B"/>
    <property type="match status" value="1"/>
</dbReference>
<keyword evidence="3" id="KW-1185">Reference proteome</keyword>
<dbReference type="AlphaFoldDB" id="A0A7I8DUC5"/>
<sequence length="214" mass="25212">MNIRKIKSRGTLFTFDEPGWGLNIYLIHGKNYNYLIDTGLGSLCTDPIKEYLKEKKTIVINTHYHWDHIWGNGAFQEETIIAHKLCYDRIQDNWDEMLRKKGNYQMGEVYKRLPDLLFDNELYFKEDHIRLFYTPGHTIDSISVLDEEDKILLASDNIGDDEEDILPNIFNKEIYLNTIQKYKELEFDFCLSGHNTVLRKDVFDKISELCGTLS</sequence>
<dbReference type="GO" id="GO:0016787">
    <property type="term" value="F:hydrolase activity"/>
    <property type="evidence" value="ECO:0007669"/>
    <property type="project" value="UniProtKB-KW"/>
</dbReference>
<dbReference type="KEGG" id="acht:bsdcttw_29370"/>
<protein>
    <submittedName>
        <fullName evidence="2">MBL fold metallo-hydrolase</fullName>
    </submittedName>
</protein>